<dbReference type="AlphaFoldDB" id="A0AAD9J2K9"/>
<gene>
    <name evidence="1" type="ORF">LSH36_698g00032</name>
</gene>
<dbReference type="Gene3D" id="3.90.550.10">
    <property type="entry name" value="Spore Coat Polysaccharide Biosynthesis Protein SpsA, Chain A"/>
    <property type="match status" value="1"/>
</dbReference>
<sequence length="51" mass="5971">MFSSRAKLLYTGTRRFQFDGLNSLQYKVAHIKEMPLYTHLLVDIGRPPRGF</sequence>
<reference evidence="1" key="1">
    <citation type="journal article" date="2023" name="Mol. Biol. Evol.">
        <title>Third-Generation Sequencing Reveals the Adaptive Role of the Epigenome in Three Deep-Sea Polychaetes.</title>
        <authorList>
            <person name="Perez M."/>
            <person name="Aroh O."/>
            <person name="Sun Y."/>
            <person name="Lan Y."/>
            <person name="Juniper S.K."/>
            <person name="Young C.R."/>
            <person name="Angers B."/>
            <person name="Qian P.Y."/>
        </authorList>
    </citation>
    <scope>NUCLEOTIDE SEQUENCE</scope>
    <source>
        <strain evidence="1">P08H-3</strain>
    </source>
</reference>
<proteinExistence type="predicted"/>
<protein>
    <submittedName>
        <fullName evidence="1">Uncharacterized protein</fullName>
    </submittedName>
</protein>
<dbReference type="EMBL" id="JAODUP010000698">
    <property type="protein sequence ID" value="KAK2145158.1"/>
    <property type="molecule type" value="Genomic_DNA"/>
</dbReference>
<name>A0AAD9J2K9_9ANNE</name>
<dbReference type="Proteomes" id="UP001208570">
    <property type="component" value="Unassembled WGS sequence"/>
</dbReference>
<evidence type="ECO:0000313" key="1">
    <source>
        <dbReference type="EMBL" id="KAK2145158.1"/>
    </source>
</evidence>
<keyword evidence="2" id="KW-1185">Reference proteome</keyword>
<dbReference type="InterPro" id="IPR029044">
    <property type="entry name" value="Nucleotide-diphossugar_trans"/>
</dbReference>
<comment type="caution">
    <text evidence="1">The sequence shown here is derived from an EMBL/GenBank/DDBJ whole genome shotgun (WGS) entry which is preliminary data.</text>
</comment>
<evidence type="ECO:0000313" key="2">
    <source>
        <dbReference type="Proteomes" id="UP001208570"/>
    </source>
</evidence>
<accession>A0AAD9J2K9</accession>
<organism evidence="1 2">
    <name type="scientific">Paralvinella palmiformis</name>
    <dbReference type="NCBI Taxonomy" id="53620"/>
    <lineage>
        <taxon>Eukaryota</taxon>
        <taxon>Metazoa</taxon>
        <taxon>Spiralia</taxon>
        <taxon>Lophotrochozoa</taxon>
        <taxon>Annelida</taxon>
        <taxon>Polychaeta</taxon>
        <taxon>Sedentaria</taxon>
        <taxon>Canalipalpata</taxon>
        <taxon>Terebellida</taxon>
        <taxon>Terebelliformia</taxon>
        <taxon>Alvinellidae</taxon>
        <taxon>Paralvinella</taxon>
    </lineage>
</organism>